<comment type="caution">
    <text evidence="2">The sequence shown here is derived from an EMBL/GenBank/DDBJ whole genome shotgun (WGS) entry which is preliminary data.</text>
</comment>
<evidence type="ECO:0000313" key="2">
    <source>
        <dbReference type="EMBL" id="KAJ8063498.1"/>
    </source>
</evidence>
<feature type="region of interest" description="Disordered" evidence="1">
    <location>
        <begin position="1"/>
        <end position="30"/>
    </location>
</feature>
<accession>A0A9X0DJY4</accession>
<feature type="region of interest" description="Disordered" evidence="1">
    <location>
        <begin position="61"/>
        <end position="99"/>
    </location>
</feature>
<feature type="compositionally biased region" description="Low complexity" evidence="1">
    <location>
        <begin position="201"/>
        <end position="218"/>
    </location>
</feature>
<name>A0A9X0DJY4_9HELO</name>
<feature type="compositionally biased region" description="Polar residues" evidence="1">
    <location>
        <begin position="61"/>
        <end position="97"/>
    </location>
</feature>
<gene>
    <name evidence="2" type="ORF">OCU04_007374</name>
</gene>
<feature type="region of interest" description="Disordered" evidence="1">
    <location>
        <begin position="255"/>
        <end position="274"/>
    </location>
</feature>
<evidence type="ECO:0000313" key="3">
    <source>
        <dbReference type="Proteomes" id="UP001152300"/>
    </source>
</evidence>
<proteinExistence type="predicted"/>
<dbReference type="EMBL" id="JAPEIS010000008">
    <property type="protein sequence ID" value="KAJ8063498.1"/>
    <property type="molecule type" value="Genomic_DNA"/>
</dbReference>
<dbReference type="OrthoDB" id="3537606at2759"/>
<dbReference type="Proteomes" id="UP001152300">
    <property type="component" value="Unassembled WGS sequence"/>
</dbReference>
<keyword evidence="3" id="KW-1185">Reference proteome</keyword>
<sequence length="624" mass="69793">MPSHRPITRNPFLGNVPPQENHSNPLEIGSRQHNLRSSNYHKGFGNGPATYYPQHYSANLNSQYNATTGPNPSYQQPTEANGSNPQQPQLDFTNGPNVNYPPPHLVYTPEFFSNFDPHGLQPKDYANFAPFTLSRHELRSQLNSIGREISLQTVGSTTTASKHAAYIEKPAFLMLYLVVLGQFLTQGGQVYYVKLPPPSPGNSTSSSPTTLSFSSTLPIKQNTSKRGRGKSEAFGGRESSRRKLNLIDTTDSVPEFTPLTSVDATPNTDSLAEFSRPVPSEQHVTIEFGDAVSVSLNLDKPPGGRREPVKTAGYPFPVIDSESLQKLIVHEKSPIPAISSTASTVSSPFTLSVESTLDGPSLASIPARPPAPKPLILPVSTCFIRCNPGQGIRIRILPKTMDNSEITWIDLPGIWIHTTEQKLPEGLFVMGCSSWIYTQHWISALYQEVLIHASLRGCEEEYVKSGHVREAPNTVFGYQDGYMKPTFDLTGNPKPVHRTIQYPSGDDLGVNWSASEAENTKTKLANTRRMWVKWQGEARESRWLWYLWRRFGLLRGWTKEPKEFGDRTRNKDNVEELRRVAFLARPPVGFEDMNEALNGEDIGEFKTRWEVRHKYFGGPKWEGL</sequence>
<reference evidence="2" key="1">
    <citation type="submission" date="2022-11" db="EMBL/GenBank/DDBJ databases">
        <title>Genome Resource of Sclerotinia nivalis Strain SnTB1, a Plant Pathogen Isolated from American Ginseng.</title>
        <authorList>
            <person name="Fan S."/>
        </authorList>
    </citation>
    <scope>NUCLEOTIDE SEQUENCE</scope>
    <source>
        <strain evidence="2">SnTB1</strain>
    </source>
</reference>
<protein>
    <submittedName>
        <fullName evidence="2">Uncharacterized protein</fullName>
    </submittedName>
</protein>
<evidence type="ECO:0000256" key="1">
    <source>
        <dbReference type="SAM" id="MobiDB-lite"/>
    </source>
</evidence>
<organism evidence="2 3">
    <name type="scientific">Sclerotinia nivalis</name>
    <dbReference type="NCBI Taxonomy" id="352851"/>
    <lineage>
        <taxon>Eukaryota</taxon>
        <taxon>Fungi</taxon>
        <taxon>Dikarya</taxon>
        <taxon>Ascomycota</taxon>
        <taxon>Pezizomycotina</taxon>
        <taxon>Leotiomycetes</taxon>
        <taxon>Helotiales</taxon>
        <taxon>Sclerotiniaceae</taxon>
        <taxon>Sclerotinia</taxon>
    </lineage>
</organism>
<feature type="compositionally biased region" description="Polar residues" evidence="1">
    <location>
        <begin position="255"/>
        <end position="270"/>
    </location>
</feature>
<dbReference type="AlphaFoldDB" id="A0A9X0DJY4"/>
<feature type="region of interest" description="Disordered" evidence="1">
    <location>
        <begin position="198"/>
        <end position="250"/>
    </location>
</feature>